<dbReference type="Pfam" id="PF13289">
    <property type="entry name" value="SIR2_2"/>
    <property type="match status" value="1"/>
</dbReference>
<name>A0AAD2V095_YEREN</name>
<dbReference type="SUPFAM" id="SSF48452">
    <property type="entry name" value="TPR-like"/>
    <property type="match status" value="1"/>
</dbReference>
<dbReference type="RefSeq" id="WP_050321940.1">
    <property type="nucleotide sequence ID" value="NZ_CTRB01000005.1"/>
</dbReference>
<sequence length="1036" mass="119981">MNLPAALLDKIQKGRVVLFLGAGALYGTKLKNHKITSGRDLGILISARFLNSDYKDESLSLIAELAISEHGLFDVQNYIREIFNDIEPAPYHLKLPLFIWKAIFTTNYDRMIETCYNNNNENALQKIKVYLSNEDTISEGDLTNDVLGLFKIHGCITRTKDNDLPLILTVEQYNDYEKNRTNMFKYLYELSIEYSIVFIGHSLQDANIRNIISLLNKNAPLGQRHYLVKPGIKEAESGLWANKKITTLDCTFESFIETLEKNITGDSIRLGLITPKSEHPIQRIFINKSIPSENLIRFLTNNAEYINSDLPYIQYNPADFYRGGGLNWYPQMESLDIKRSIFDRCFDEIILKPESERTVKSELILIKGEAGAGKTVFLRQLAWHMKDVEFGCPIWLKDSSGIDVDIIKEIVNKTSERVFIFWDNASLNNQRISTFIQEAIREELPVTIITTERYNEWNLRCETLKGYVSEVYSLRNLGGSEINELISKLEKHNCLGPNLVNKSHSERIHVFTSIFERQLLVSLHEATMGERFEDIIFNEYNSIEPLQAKYIYRTICTLNRLRVPVRAGLIARIYEISFEDFKSKFFEPLERVVFWDNNTSGDIHYKARHTEIAEIVFERAFSSNLERYNEYVNILDKINISFESDKLSFRQLMRAKSLHDIFPDYLDVINIYKYAIDSVGEDPYLLQQMANFERIRPNGNLGEAIELLSKAKDLAPYDSSIYHSIATVWRDRAKQSREPYTRIKFRNEAREILVDAIRKWGSSSYLSATMIELSIDNFEDVLHDGSISNNIIDASISKIEEEITLNKQKYPDDNIISTLEARFAGILKDDKRVLISLETAYTESSRDPYIAIRLSKLYMGKNDMARARSVLQTAIERRRSDLKLNFQYAEILRLSNEENFTTLSYYYKRAFTPHDDNYQAKFWFARYSYQSSDKKEVYQAEDIFNELRNVRISKEEKVKVRDCVGGMDTPLLQYGAIKELRTGFGFISIDGTGKDIFFPRNEIENGLWDALKIGDRTKFFLGYTYSGPICIKISPL</sequence>
<dbReference type="InterPro" id="IPR012340">
    <property type="entry name" value="NA-bd_OB-fold"/>
</dbReference>
<dbReference type="Gene3D" id="2.40.50.140">
    <property type="entry name" value="Nucleic acid-binding proteins"/>
    <property type="match status" value="1"/>
</dbReference>
<evidence type="ECO:0000313" key="3">
    <source>
        <dbReference type="Proteomes" id="UP001182355"/>
    </source>
</evidence>
<feature type="domain" description="Novel STAND NTPase 5" evidence="1">
    <location>
        <begin position="319"/>
        <end position="464"/>
    </location>
</feature>
<dbReference type="SUPFAM" id="SSF52540">
    <property type="entry name" value="P-loop containing nucleoside triphosphate hydrolases"/>
    <property type="match status" value="1"/>
</dbReference>
<dbReference type="InterPro" id="IPR011990">
    <property type="entry name" value="TPR-like_helical_dom_sf"/>
</dbReference>
<dbReference type="Gene3D" id="1.25.40.10">
    <property type="entry name" value="Tetratricopeptide repeat domain"/>
    <property type="match status" value="2"/>
</dbReference>
<reference evidence="2" key="1">
    <citation type="submission" date="2023-02" db="EMBL/GenBank/DDBJ databases">
        <authorList>
            <person name="Ashton P.M."/>
            <person name="Dallman T."/>
            <person name="Nair S."/>
            <person name="De Pinna E."/>
            <person name="Peters T."/>
            <person name="Grant K."/>
        </authorList>
    </citation>
    <scope>NUCLEOTIDE SEQUENCE</scope>
    <source>
        <strain evidence="2">01103883</strain>
    </source>
</reference>
<gene>
    <name evidence="2" type="ORF">RSF11_002800</name>
</gene>
<evidence type="ECO:0000313" key="2">
    <source>
        <dbReference type="EMBL" id="ELI8103078.1"/>
    </source>
</evidence>
<proteinExistence type="predicted"/>
<organism evidence="2 3">
    <name type="scientific">Yersinia enterocolitica</name>
    <dbReference type="NCBI Taxonomy" id="630"/>
    <lineage>
        <taxon>Bacteria</taxon>
        <taxon>Pseudomonadati</taxon>
        <taxon>Pseudomonadota</taxon>
        <taxon>Gammaproteobacteria</taxon>
        <taxon>Enterobacterales</taxon>
        <taxon>Yersiniaceae</taxon>
        <taxon>Yersinia</taxon>
    </lineage>
</organism>
<dbReference type="SUPFAM" id="SSF50249">
    <property type="entry name" value="Nucleic acid-binding proteins"/>
    <property type="match status" value="1"/>
</dbReference>
<dbReference type="EMBL" id="ABNAVX010000015">
    <property type="protein sequence ID" value="ELI8103078.1"/>
    <property type="molecule type" value="Genomic_DNA"/>
</dbReference>
<dbReference type="Proteomes" id="UP001182355">
    <property type="component" value="Unassembled WGS sequence"/>
</dbReference>
<dbReference type="InterPro" id="IPR057574">
    <property type="entry name" value="nSTAND_NTPase5_dom"/>
</dbReference>
<protein>
    <submittedName>
        <fullName evidence="2">SIR2 family protein</fullName>
    </submittedName>
</protein>
<evidence type="ECO:0000259" key="1">
    <source>
        <dbReference type="Pfam" id="PF25199"/>
    </source>
</evidence>
<dbReference type="AlphaFoldDB" id="A0AAD2V095"/>
<dbReference type="Pfam" id="PF25199">
    <property type="entry name" value="nSTAND_NTPase5"/>
    <property type="match status" value="1"/>
</dbReference>
<accession>A0AAD2V095</accession>
<dbReference type="InterPro" id="IPR027417">
    <property type="entry name" value="P-loop_NTPase"/>
</dbReference>
<comment type="caution">
    <text evidence="2">The sequence shown here is derived from an EMBL/GenBank/DDBJ whole genome shotgun (WGS) entry which is preliminary data.</text>
</comment>